<dbReference type="InterPro" id="IPR036825">
    <property type="entry name" value="MTH865-like_sf"/>
</dbReference>
<organism evidence="1 2">
    <name type="scientific">Halocatena salina</name>
    <dbReference type="NCBI Taxonomy" id="2934340"/>
    <lineage>
        <taxon>Archaea</taxon>
        <taxon>Methanobacteriati</taxon>
        <taxon>Methanobacteriota</taxon>
        <taxon>Stenosarchaea group</taxon>
        <taxon>Halobacteria</taxon>
        <taxon>Halobacteriales</taxon>
        <taxon>Natronomonadaceae</taxon>
        <taxon>Halocatena</taxon>
    </lineage>
</organism>
<dbReference type="Gene3D" id="1.10.238.80">
    <property type="entry name" value="MTH865-like"/>
    <property type="match status" value="1"/>
</dbReference>
<dbReference type="EMBL" id="CP096019">
    <property type="protein sequence ID" value="UPM43326.1"/>
    <property type="molecule type" value="Genomic_DNA"/>
</dbReference>
<dbReference type="RefSeq" id="WP_247993993.1">
    <property type="nucleotide sequence ID" value="NZ_CP096019.1"/>
</dbReference>
<evidence type="ECO:0000313" key="1">
    <source>
        <dbReference type="EMBL" id="UPM43326.1"/>
    </source>
</evidence>
<keyword evidence="2" id="KW-1185">Reference proteome</keyword>
<accession>A0A8U0A3B0</accession>
<protein>
    <submittedName>
        <fullName evidence="1">MTH865 family protein</fullName>
    </submittedName>
</protein>
<evidence type="ECO:0000313" key="2">
    <source>
        <dbReference type="Proteomes" id="UP000831768"/>
    </source>
</evidence>
<dbReference type="KEGG" id="haad:MW046_02490"/>
<dbReference type="SUPFAM" id="SSF69025">
    <property type="entry name" value="Hypothetical protein MTH865"/>
    <property type="match status" value="1"/>
</dbReference>
<dbReference type="Pfam" id="PF07747">
    <property type="entry name" value="MTH865"/>
    <property type="match status" value="1"/>
</dbReference>
<dbReference type="AlphaFoldDB" id="A0A8U0A3B0"/>
<dbReference type="GeneID" id="71926879"/>
<dbReference type="Proteomes" id="UP000831768">
    <property type="component" value="Chromosome"/>
</dbReference>
<sequence>MVDKNDLRQQLTDAFEDADYPVNSPMDLVPALPNGPATTFESDGVSFTAMELNAQAGSKQSFPYDSVDTLVNDIMDGLEDEGYLDEA</sequence>
<name>A0A8U0A3B0_9EURY</name>
<reference evidence="1" key="1">
    <citation type="submission" date="2022-04" db="EMBL/GenBank/DDBJ databases">
        <title>Halocatena sp. nov., isolated from a salt lake.</title>
        <authorList>
            <person name="Cui H.-L."/>
        </authorList>
    </citation>
    <scope>NUCLEOTIDE SEQUENCE</scope>
    <source>
        <strain evidence="1">AD-1</strain>
    </source>
</reference>
<gene>
    <name evidence="1" type="ORF">MW046_02490</name>
</gene>
<proteinExistence type="predicted"/>
<dbReference type="InterPro" id="IPR024093">
    <property type="entry name" value="Uncharacterised_MTH865"/>
</dbReference>